<dbReference type="PANTHER" id="PTHR37299">
    <property type="entry name" value="TRANSCRIPTIONAL REGULATOR-RELATED"/>
    <property type="match status" value="1"/>
</dbReference>
<dbReference type="Proteomes" id="UP000759529">
    <property type="component" value="Unassembled WGS sequence"/>
</dbReference>
<evidence type="ECO:0000313" key="4">
    <source>
        <dbReference type="Proteomes" id="UP000759529"/>
    </source>
</evidence>
<evidence type="ECO:0000259" key="2">
    <source>
        <dbReference type="PROSITE" id="PS50930"/>
    </source>
</evidence>
<dbReference type="InterPro" id="IPR007492">
    <property type="entry name" value="LytTR_DNA-bd_dom"/>
</dbReference>
<feature type="region of interest" description="Disordered" evidence="1">
    <location>
        <begin position="128"/>
        <end position="160"/>
    </location>
</feature>
<keyword evidence="4" id="KW-1185">Reference proteome</keyword>
<proteinExistence type="predicted"/>
<comment type="caution">
    <text evidence="3">The sequence shown here is derived from an EMBL/GenBank/DDBJ whole genome shotgun (WGS) entry which is preliminary data.</text>
</comment>
<name>A0ABS2CZQ0_9FLAO</name>
<evidence type="ECO:0000313" key="3">
    <source>
        <dbReference type="EMBL" id="MBM6500449.1"/>
    </source>
</evidence>
<dbReference type="Pfam" id="PF04397">
    <property type="entry name" value="LytTR"/>
    <property type="match status" value="1"/>
</dbReference>
<dbReference type="InterPro" id="IPR046947">
    <property type="entry name" value="LytR-like"/>
</dbReference>
<dbReference type="PROSITE" id="PS50930">
    <property type="entry name" value="HTH_LYTTR"/>
    <property type="match status" value="1"/>
</dbReference>
<accession>A0ABS2CZQ0</accession>
<dbReference type="Gene3D" id="2.40.50.1020">
    <property type="entry name" value="LytTr DNA-binding domain"/>
    <property type="match status" value="1"/>
</dbReference>
<sequence>MEFGVADYLIKPLNINDFRKSILKFEKSITANSVVIPTQNVVSVAQNVVETVLTNETQIEIPSEEKPVEELETTIEEEEEEIAEHFVSDDESVFEENLVIDEEEIQTETEETLEEITTNITEEVLEENAETTEIEENNQETETVEEEQDEEVTTEEQEQQDKEVQILEAKKIIVQHEQPLIICVKSYGDYRYIDSRDVLYLEADNNSTDIHLKDGEMVTAFKTLKHFENVLPTNQFLRIHNSYIISINHVSRIHTGNSVCFIKNSTIKLPFSKSYRDNVELIIHNIASGNYLEI</sequence>
<protein>
    <submittedName>
        <fullName evidence="3">LytTR family transcriptional regulator</fullName>
    </submittedName>
</protein>
<feature type="compositionally biased region" description="Acidic residues" evidence="1">
    <location>
        <begin position="128"/>
        <end position="158"/>
    </location>
</feature>
<evidence type="ECO:0000256" key="1">
    <source>
        <dbReference type="SAM" id="MobiDB-lite"/>
    </source>
</evidence>
<organism evidence="3 4">
    <name type="scientific">Flavobacterium macrobrachii</name>
    <dbReference type="NCBI Taxonomy" id="591204"/>
    <lineage>
        <taxon>Bacteria</taxon>
        <taxon>Pseudomonadati</taxon>
        <taxon>Bacteroidota</taxon>
        <taxon>Flavobacteriia</taxon>
        <taxon>Flavobacteriales</taxon>
        <taxon>Flavobacteriaceae</taxon>
        <taxon>Flavobacterium</taxon>
    </lineage>
</organism>
<dbReference type="PANTHER" id="PTHR37299:SF1">
    <property type="entry name" value="STAGE 0 SPORULATION PROTEIN A HOMOLOG"/>
    <property type="match status" value="1"/>
</dbReference>
<dbReference type="EMBL" id="JACSOD020000503">
    <property type="protein sequence ID" value="MBM6500449.1"/>
    <property type="molecule type" value="Genomic_DNA"/>
</dbReference>
<gene>
    <name evidence="3" type="ORF">H9X54_014230</name>
</gene>
<reference evidence="3 4" key="1">
    <citation type="submission" date="2021-02" db="EMBL/GenBank/DDBJ databases">
        <authorList>
            <person name="Jung H.S."/>
            <person name="Chun B.H."/>
            <person name="Jeon C.O."/>
        </authorList>
    </citation>
    <scope>NUCLEOTIDE SEQUENCE [LARGE SCALE GENOMIC DNA]</scope>
    <source>
        <strain evidence="3 4">LMG 25203</strain>
    </source>
</reference>
<dbReference type="SMART" id="SM00850">
    <property type="entry name" value="LytTR"/>
    <property type="match status" value="1"/>
</dbReference>
<feature type="domain" description="HTH LytTR-type" evidence="2">
    <location>
        <begin position="182"/>
        <end position="285"/>
    </location>
</feature>